<evidence type="ECO:0000313" key="3">
    <source>
        <dbReference type="Proteomes" id="UP000342300"/>
    </source>
</evidence>
<comment type="caution">
    <text evidence="2">The sequence shown here is derived from an EMBL/GenBank/DDBJ whole genome shotgun (WGS) entry which is preliminary data.</text>
</comment>
<evidence type="ECO:0000313" key="2">
    <source>
        <dbReference type="EMBL" id="MQM30453.1"/>
    </source>
</evidence>
<dbReference type="EMBL" id="PDHS01000169">
    <property type="protein sequence ID" value="MQM30453.1"/>
    <property type="molecule type" value="Genomic_DNA"/>
</dbReference>
<dbReference type="AlphaFoldDB" id="A0A6A7RSA2"/>
<protein>
    <submittedName>
        <fullName evidence="2">Uncharacterized protein</fullName>
    </submittedName>
</protein>
<keyword evidence="1" id="KW-0812">Transmembrane</keyword>
<proteinExistence type="predicted"/>
<keyword evidence="1" id="KW-1133">Transmembrane helix</keyword>
<name>A0A6A7RSA2_9PROT</name>
<reference evidence="2 3" key="1">
    <citation type="submission" date="2017-09" db="EMBL/GenBank/DDBJ databases">
        <title>Metagenomic Analysis Reveals Denitrifying Candidatus Accumulibacter and Flanking Population as a Source of N2O.</title>
        <authorList>
            <person name="Gao H."/>
            <person name="Mao Y."/>
            <person name="Zhao X."/>
            <person name="Liu W.-T."/>
            <person name="Zhang T."/>
            <person name="Wells G."/>
        </authorList>
    </citation>
    <scope>NUCLEOTIDE SEQUENCE [LARGE SCALE GENOMIC DNA]</scope>
    <source>
        <strain evidence="2">CANDO_2_IC</strain>
    </source>
</reference>
<organism evidence="2 3">
    <name type="scientific">Candidatus Accumulibacter phosphatis</name>
    <dbReference type="NCBI Taxonomy" id="327160"/>
    <lineage>
        <taxon>Bacteria</taxon>
        <taxon>Pseudomonadati</taxon>
        <taxon>Pseudomonadota</taxon>
        <taxon>Betaproteobacteria</taxon>
        <taxon>Candidatus Accumulibacter</taxon>
    </lineage>
</organism>
<feature type="transmembrane region" description="Helical" evidence="1">
    <location>
        <begin position="21"/>
        <end position="42"/>
    </location>
</feature>
<sequence>MCDRPAADRHRTSISPMTKKLLLDATILLGLAVLGVIGYKLAPLLSPKADIELPLSACNLNQQSCTAALPDGGQLEFSIEPRPVPALKPLQLQATVSGGEVRRIEVDFAGTEMKMGYNRPQLVSKPNNSQHFAGVASLPVCITGSMEWDATVLVDTGKARVAVPFRFQTGN</sequence>
<keyword evidence="1" id="KW-0472">Membrane</keyword>
<dbReference type="Proteomes" id="UP000342300">
    <property type="component" value="Unassembled WGS sequence"/>
</dbReference>
<accession>A0A6A7RSA2</accession>
<evidence type="ECO:0000256" key="1">
    <source>
        <dbReference type="SAM" id="Phobius"/>
    </source>
</evidence>
<gene>
    <name evidence="2" type="ORF">CRU78_07910</name>
</gene>